<gene>
    <name evidence="2" type="ORF">PARMNEM_LOCUS20699</name>
</gene>
<sequence>MSSRERLKQKQFDFEDLQLQVKIVETKLSAREAEFNERTEKLRRALDRLRKVRTRVRELIAANDEFRRAFETTPWDLDNTENIPGQEQEFIMELMKEFKCEQTVMSDRQTEKMECGEHVPLEPTSPENSVYSSVSDCQQDCQVKIVKVTNVYKVAYLRHFIKQKRLRRATKQALLKKKMENIKKILEDWQKTLNMVINSKLAILDMDPNRTEAATQDAIGDYTKPQLREYSDSDSDRSWNHNPYRNCTYCFEDVPDLGMSREFYEPSEYTDIKCESEYEGNRLKSPSKLFIVTEETSSQIAIEEVKSEAGDDWDCRDTVAM</sequence>
<dbReference type="AlphaFoldDB" id="A0AAV1M4S3"/>
<reference evidence="2 3" key="1">
    <citation type="submission" date="2023-11" db="EMBL/GenBank/DDBJ databases">
        <authorList>
            <person name="Hedman E."/>
            <person name="Englund M."/>
            <person name="Stromberg M."/>
            <person name="Nyberg Akerstrom W."/>
            <person name="Nylinder S."/>
            <person name="Jareborg N."/>
            <person name="Kallberg Y."/>
            <person name="Kronander E."/>
        </authorList>
    </citation>
    <scope>NUCLEOTIDE SEQUENCE [LARGE SCALE GENOMIC DNA]</scope>
</reference>
<dbReference type="EMBL" id="CAVLGL010000137">
    <property type="protein sequence ID" value="CAK1602163.1"/>
    <property type="molecule type" value="Genomic_DNA"/>
</dbReference>
<comment type="caution">
    <text evidence="2">The sequence shown here is derived from an EMBL/GenBank/DDBJ whole genome shotgun (WGS) entry which is preliminary data.</text>
</comment>
<feature type="coiled-coil region" evidence="1">
    <location>
        <begin position="32"/>
        <end position="62"/>
    </location>
</feature>
<keyword evidence="3" id="KW-1185">Reference proteome</keyword>
<evidence type="ECO:0000313" key="2">
    <source>
        <dbReference type="EMBL" id="CAK1602163.1"/>
    </source>
</evidence>
<accession>A0AAV1M4S3</accession>
<evidence type="ECO:0000256" key="1">
    <source>
        <dbReference type="SAM" id="Coils"/>
    </source>
</evidence>
<organism evidence="2 3">
    <name type="scientific">Parnassius mnemosyne</name>
    <name type="common">clouded apollo</name>
    <dbReference type="NCBI Taxonomy" id="213953"/>
    <lineage>
        <taxon>Eukaryota</taxon>
        <taxon>Metazoa</taxon>
        <taxon>Ecdysozoa</taxon>
        <taxon>Arthropoda</taxon>
        <taxon>Hexapoda</taxon>
        <taxon>Insecta</taxon>
        <taxon>Pterygota</taxon>
        <taxon>Neoptera</taxon>
        <taxon>Endopterygota</taxon>
        <taxon>Lepidoptera</taxon>
        <taxon>Glossata</taxon>
        <taxon>Ditrysia</taxon>
        <taxon>Papilionoidea</taxon>
        <taxon>Papilionidae</taxon>
        <taxon>Parnassiinae</taxon>
        <taxon>Parnassini</taxon>
        <taxon>Parnassius</taxon>
        <taxon>Driopa</taxon>
    </lineage>
</organism>
<protein>
    <submittedName>
        <fullName evidence="2">Uncharacterized protein</fullName>
    </submittedName>
</protein>
<dbReference type="Proteomes" id="UP001314205">
    <property type="component" value="Unassembled WGS sequence"/>
</dbReference>
<keyword evidence="1" id="KW-0175">Coiled coil</keyword>
<evidence type="ECO:0000313" key="3">
    <source>
        <dbReference type="Proteomes" id="UP001314205"/>
    </source>
</evidence>
<name>A0AAV1M4S3_9NEOP</name>
<proteinExistence type="predicted"/>